<keyword evidence="2" id="KW-1185">Reference proteome</keyword>
<dbReference type="AlphaFoldDB" id="A0A504TP18"/>
<gene>
    <name evidence="1" type="ORF">FJQ55_23225</name>
</gene>
<accession>A0A504TP18</accession>
<protein>
    <submittedName>
        <fullName evidence="1">Uncharacterized protein</fullName>
    </submittedName>
</protein>
<dbReference type="OrthoDB" id="8364448at2"/>
<dbReference type="EMBL" id="VFYP01000011">
    <property type="protein sequence ID" value="TPP03699.1"/>
    <property type="molecule type" value="Genomic_DNA"/>
</dbReference>
<evidence type="ECO:0000313" key="2">
    <source>
        <dbReference type="Proteomes" id="UP000316429"/>
    </source>
</evidence>
<proteinExistence type="predicted"/>
<dbReference type="RefSeq" id="WP_140832590.1">
    <property type="nucleotide sequence ID" value="NZ_VFYP01000011.1"/>
</dbReference>
<comment type="caution">
    <text evidence="1">The sequence shown here is derived from an EMBL/GenBank/DDBJ whole genome shotgun (WGS) entry which is preliminary data.</text>
</comment>
<name>A0A504TP18_9HYPH</name>
<organism evidence="1 2">
    <name type="scientific">Rhizobium glycinendophyticum</name>
    <dbReference type="NCBI Taxonomy" id="2589807"/>
    <lineage>
        <taxon>Bacteria</taxon>
        <taxon>Pseudomonadati</taxon>
        <taxon>Pseudomonadota</taxon>
        <taxon>Alphaproteobacteria</taxon>
        <taxon>Hyphomicrobiales</taxon>
        <taxon>Rhizobiaceae</taxon>
        <taxon>Rhizobium/Agrobacterium group</taxon>
        <taxon>Rhizobium</taxon>
    </lineage>
</organism>
<dbReference type="Proteomes" id="UP000316429">
    <property type="component" value="Unassembled WGS sequence"/>
</dbReference>
<reference evidence="1 2" key="1">
    <citation type="submission" date="2019-06" db="EMBL/GenBank/DDBJ databases">
        <title>Rhizobium sp. CL12 isolated from roots of soybean.</title>
        <authorList>
            <person name="Wang C."/>
        </authorList>
    </citation>
    <scope>NUCLEOTIDE SEQUENCE [LARGE SCALE GENOMIC DNA]</scope>
    <source>
        <strain evidence="1 2">CL12</strain>
    </source>
</reference>
<sequence>MTTPLKELAIAMGLLASDPSAIAPTLGAQNYVWQVASISSCKAQAKPCLLLKGKWDWKRPQSFNVYANPLGKDRYRILVDLTNDDPADDDTVCLFGLVFDGRKKLVTGVFSSPFVAHGHQEQVAYEVSVPKNAERLRLEFGTKQCDETLPKDQRTAASILKS</sequence>
<evidence type="ECO:0000313" key="1">
    <source>
        <dbReference type="EMBL" id="TPP03699.1"/>
    </source>
</evidence>